<feature type="domain" description="1,3-beta-glucan synthase component FKS1-like" evidence="1">
    <location>
        <begin position="12"/>
        <end position="127"/>
    </location>
</feature>
<dbReference type="SMART" id="SM01205">
    <property type="entry name" value="FKS1_dom1"/>
    <property type="match status" value="1"/>
</dbReference>
<dbReference type="GO" id="GO:0003843">
    <property type="term" value="F:1,3-beta-D-glucan synthase activity"/>
    <property type="evidence" value="ECO:0007669"/>
    <property type="project" value="TreeGrafter"/>
</dbReference>
<protein>
    <recommendedName>
        <fullName evidence="1">1,3-beta-glucan synthase component FKS1-like domain-containing protein</fullName>
    </recommendedName>
</protein>
<dbReference type="Proteomes" id="UP001206925">
    <property type="component" value="Unassembled WGS sequence"/>
</dbReference>
<dbReference type="InterPro" id="IPR026899">
    <property type="entry name" value="FKS1-like_dom1"/>
</dbReference>
<comment type="caution">
    <text evidence="2">The sequence shown here is derived from an EMBL/GenBank/DDBJ whole genome shotgun (WGS) entry which is preliminary data.</text>
</comment>
<organism evidence="2 3">
    <name type="scientific">Ambrosia artemisiifolia</name>
    <name type="common">Common ragweed</name>
    <dbReference type="NCBI Taxonomy" id="4212"/>
    <lineage>
        <taxon>Eukaryota</taxon>
        <taxon>Viridiplantae</taxon>
        <taxon>Streptophyta</taxon>
        <taxon>Embryophyta</taxon>
        <taxon>Tracheophyta</taxon>
        <taxon>Spermatophyta</taxon>
        <taxon>Magnoliopsida</taxon>
        <taxon>eudicotyledons</taxon>
        <taxon>Gunneridae</taxon>
        <taxon>Pentapetalae</taxon>
        <taxon>asterids</taxon>
        <taxon>campanulids</taxon>
        <taxon>Asterales</taxon>
        <taxon>Asteraceae</taxon>
        <taxon>Asteroideae</taxon>
        <taxon>Heliantheae alliance</taxon>
        <taxon>Heliantheae</taxon>
        <taxon>Ambrosia</taxon>
    </lineage>
</organism>
<evidence type="ECO:0000259" key="1">
    <source>
        <dbReference type="SMART" id="SM01205"/>
    </source>
</evidence>
<gene>
    <name evidence="2" type="ORF">M8C21_008413</name>
</gene>
<name>A0AAD5CBX1_AMBAR</name>
<feature type="non-terminal residue" evidence="2">
    <location>
        <position position="147"/>
    </location>
</feature>
<keyword evidence="3" id="KW-1185">Reference proteome</keyword>
<proteinExistence type="predicted"/>
<dbReference type="PANTHER" id="PTHR12741:SF16">
    <property type="entry name" value="CALLOSE SYNTHASE 7"/>
    <property type="match status" value="1"/>
</dbReference>
<evidence type="ECO:0000313" key="2">
    <source>
        <dbReference type="EMBL" id="KAI7738350.1"/>
    </source>
</evidence>
<dbReference type="Pfam" id="PF14288">
    <property type="entry name" value="FKS1_dom1"/>
    <property type="match status" value="1"/>
</dbReference>
<dbReference type="GO" id="GO:0005886">
    <property type="term" value="C:plasma membrane"/>
    <property type="evidence" value="ECO:0007669"/>
    <property type="project" value="TreeGrafter"/>
</dbReference>
<accession>A0AAD5CBX1</accession>
<dbReference type="EMBL" id="JAMZMK010008822">
    <property type="protein sequence ID" value="KAI7738350.1"/>
    <property type="molecule type" value="Genomic_DNA"/>
</dbReference>
<evidence type="ECO:0000313" key="3">
    <source>
        <dbReference type="Proteomes" id="UP001206925"/>
    </source>
</evidence>
<feature type="non-terminal residue" evidence="2">
    <location>
        <position position="1"/>
    </location>
</feature>
<sequence length="147" mass="17218">SPKVPGSADKQQLQLLYIALYLLIWGEASNIRFMPECLCYIFHNMANEMHGTLFANVQPVSGDTYQAAPLGEEAFLRDVITPIYEVLRKEARRNQGGKVSHASWRNYDDLNEYFWSDRCFKLGWPMDRKSDFFVHSDESSRHRHRHH</sequence>
<dbReference type="PANTHER" id="PTHR12741">
    <property type="entry name" value="LYST-INTERACTING PROTEIN LIP5 DOPAMINE RESPONSIVE PROTEIN DRG-1"/>
    <property type="match status" value="1"/>
</dbReference>
<reference evidence="2" key="1">
    <citation type="submission" date="2022-06" db="EMBL/GenBank/DDBJ databases">
        <title>Uncovering the hologenomic basis of an extraordinary plant invasion.</title>
        <authorList>
            <person name="Bieker V.C."/>
            <person name="Martin M.D."/>
            <person name="Gilbert T."/>
            <person name="Hodgins K."/>
            <person name="Battlay P."/>
            <person name="Petersen B."/>
            <person name="Wilson J."/>
        </authorList>
    </citation>
    <scope>NUCLEOTIDE SEQUENCE</scope>
    <source>
        <strain evidence="2">AA19_3_7</strain>
        <tissue evidence="2">Leaf</tissue>
    </source>
</reference>
<dbReference type="AlphaFoldDB" id="A0AAD5CBX1"/>